<dbReference type="GO" id="GO:0005615">
    <property type="term" value="C:extracellular space"/>
    <property type="evidence" value="ECO:0007669"/>
    <property type="project" value="InterPro"/>
</dbReference>
<gene>
    <name evidence="6" type="primary">LOC105305166</name>
</gene>
<feature type="signal peptide" evidence="3">
    <location>
        <begin position="1"/>
        <end position="19"/>
    </location>
</feature>
<dbReference type="GO" id="GO:0004867">
    <property type="term" value="F:serine-type endopeptidase inhibitor activity"/>
    <property type="evidence" value="ECO:0007669"/>
    <property type="project" value="InterPro"/>
</dbReference>
<dbReference type="InterPro" id="IPR042178">
    <property type="entry name" value="Serpin_sf_1"/>
</dbReference>
<dbReference type="PANTHER" id="PTHR11461:SF377">
    <property type="entry name" value="SERPIN A13-RELATED"/>
    <property type="match status" value="1"/>
</dbReference>
<keyword evidence="5" id="KW-1185">Reference proteome</keyword>
<sequence length="399" mass="42890">MEAPRWWLLVPALLAVVHCLAPVNREDSDSMDGSPQDSASGPSLPCHKLSVSNIDFAFNLYRRLASDAPGKNILFSPASISLALATLFLGAPAASRARLLEGLGFNLTVVSEAEIQEGFQDLLLRLPVQDPQLLLTVGQHRFSGLGPGATQDLAGAQKHIHEYVAKRTEGALGAWVEELKNETAAVLVDHVLLRGDSDFGDRELDFYFPKFSIASTSGLELLLPRVAVGGGLPGQPGLNISKTDAELPSQAGLEPSPSPLQPSSEKSVGEPEVTQPSRFIPRTGDSRGVTAQGHTANARSLTSNQLKRPPDWEPLAQSRCSGGCTDPVSYWDGGPMADTRSRQVHSGENTIIVTIGVIAIAIINSRAPSHCRAFDAYHFRSHENATKVHIVLSVLRKRR</sequence>
<evidence type="ECO:0000313" key="6">
    <source>
        <dbReference type="RefSeq" id="XP_011377922.1"/>
    </source>
</evidence>
<dbReference type="KEGG" id="pvp:105305166"/>
<dbReference type="SUPFAM" id="SSF56574">
    <property type="entry name" value="Serpins"/>
    <property type="match status" value="1"/>
</dbReference>
<dbReference type="Proteomes" id="UP000515202">
    <property type="component" value="Unplaced"/>
</dbReference>
<dbReference type="AlphaFoldDB" id="A0A6P3RA81"/>
<dbReference type="InterPro" id="IPR023796">
    <property type="entry name" value="Serpin_dom"/>
</dbReference>
<dbReference type="InterPro" id="IPR000215">
    <property type="entry name" value="Serpin_fam"/>
</dbReference>
<dbReference type="SMART" id="SM00093">
    <property type="entry name" value="SERPIN"/>
    <property type="match status" value="1"/>
</dbReference>
<proteinExistence type="inferred from homology"/>
<organism evidence="5 6">
    <name type="scientific">Pteropus vampyrus</name>
    <name type="common">Large flying fox</name>
    <dbReference type="NCBI Taxonomy" id="132908"/>
    <lineage>
        <taxon>Eukaryota</taxon>
        <taxon>Metazoa</taxon>
        <taxon>Chordata</taxon>
        <taxon>Craniata</taxon>
        <taxon>Vertebrata</taxon>
        <taxon>Euteleostomi</taxon>
        <taxon>Mammalia</taxon>
        <taxon>Eutheria</taxon>
        <taxon>Laurasiatheria</taxon>
        <taxon>Chiroptera</taxon>
        <taxon>Yinpterochiroptera</taxon>
        <taxon>Pteropodoidea</taxon>
        <taxon>Pteropodidae</taxon>
        <taxon>Pteropodinae</taxon>
        <taxon>Pteropus</taxon>
    </lineage>
</organism>
<dbReference type="OrthoDB" id="9802706at2759"/>
<feature type="region of interest" description="Disordered" evidence="2">
    <location>
        <begin position="248"/>
        <end position="320"/>
    </location>
</feature>
<feature type="chain" id="PRO_5027996177" evidence="3">
    <location>
        <begin position="20"/>
        <end position="399"/>
    </location>
</feature>
<keyword evidence="3" id="KW-0732">Signal</keyword>
<evidence type="ECO:0000256" key="1">
    <source>
        <dbReference type="RuleBase" id="RU000411"/>
    </source>
</evidence>
<dbReference type="RefSeq" id="XP_011377922.1">
    <property type="nucleotide sequence ID" value="XM_011379620.1"/>
</dbReference>
<protein>
    <submittedName>
        <fullName evidence="6">Uncharacterized protein LOC105305166</fullName>
    </submittedName>
</protein>
<dbReference type="GeneID" id="105305166"/>
<evidence type="ECO:0000313" key="5">
    <source>
        <dbReference type="Proteomes" id="UP000515202"/>
    </source>
</evidence>
<name>A0A6P3RA81_PTEVA</name>
<comment type="similarity">
    <text evidence="1">Belongs to the serpin family.</text>
</comment>
<accession>A0A6P3RA81</accession>
<evidence type="ECO:0000259" key="4">
    <source>
        <dbReference type="SMART" id="SM00093"/>
    </source>
</evidence>
<dbReference type="Gene3D" id="3.30.497.10">
    <property type="entry name" value="Antithrombin, subunit I, domain 2"/>
    <property type="match status" value="1"/>
</dbReference>
<feature type="domain" description="Serpin" evidence="4">
    <location>
        <begin position="58"/>
        <end position="327"/>
    </location>
</feature>
<dbReference type="InterPro" id="IPR036186">
    <property type="entry name" value="Serpin_sf"/>
</dbReference>
<reference evidence="6" key="1">
    <citation type="submission" date="2025-08" db="UniProtKB">
        <authorList>
            <consortium name="RefSeq"/>
        </authorList>
    </citation>
    <scope>IDENTIFICATION</scope>
    <source>
        <tissue evidence="6">Kidney</tissue>
    </source>
</reference>
<dbReference type="Pfam" id="PF00079">
    <property type="entry name" value="Serpin"/>
    <property type="match status" value="1"/>
</dbReference>
<evidence type="ECO:0000256" key="3">
    <source>
        <dbReference type="SAM" id="SignalP"/>
    </source>
</evidence>
<feature type="compositionally biased region" description="Polar residues" evidence="2">
    <location>
        <begin position="292"/>
        <end position="306"/>
    </location>
</feature>
<dbReference type="PANTHER" id="PTHR11461">
    <property type="entry name" value="SERINE PROTEASE INHIBITOR, SERPIN"/>
    <property type="match status" value="1"/>
</dbReference>
<evidence type="ECO:0000256" key="2">
    <source>
        <dbReference type="SAM" id="MobiDB-lite"/>
    </source>
</evidence>